<dbReference type="SUPFAM" id="SSF52317">
    <property type="entry name" value="Class I glutamine amidotransferase-like"/>
    <property type="match status" value="1"/>
</dbReference>
<name>A0A5C8P8K5_9HYPH</name>
<dbReference type="PANTHER" id="PTHR37947">
    <property type="entry name" value="BLL2462 PROTEIN"/>
    <property type="match status" value="1"/>
</dbReference>
<feature type="transmembrane region" description="Helical" evidence="1">
    <location>
        <begin position="41"/>
        <end position="61"/>
    </location>
</feature>
<comment type="caution">
    <text evidence="2">The sequence shown here is derived from an EMBL/GenBank/DDBJ whole genome shotgun (WGS) entry which is preliminary data.</text>
</comment>
<dbReference type="Gene3D" id="3.40.50.880">
    <property type="match status" value="1"/>
</dbReference>
<dbReference type="PANTHER" id="PTHR37947:SF1">
    <property type="entry name" value="BLL2462 PROTEIN"/>
    <property type="match status" value="1"/>
</dbReference>
<keyword evidence="1" id="KW-0812">Transmembrane</keyword>
<evidence type="ECO:0008006" key="4">
    <source>
        <dbReference type="Google" id="ProtNLM"/>
    </source>
</evidence>
<keyword evidence="1" id="KW-0472">Membrane</keyword>
<dbReference type="EMBL" id="VDUZ01000073">
    <property type="protein sequence ID" value="TXL69731.1"/>
    <property type="molecule type" value="Genomic_DNA"/>
</dbReference>
<evidence type="ECO:0000313" key="3">
    <source>
        <dbReference type="Proteomes" id="UP000321638"/>
    </source>
</evidence>
<dbReference type="OrthoDB" id="9769144at2"/>
<proteinExistence type="predicted"/>
<dbReference type="Proteomes" id="UP000321638">
    <property type="component" value="Unassembled WGS sequence"/>
</dbReference>
<accession>A0A5C8P8K5</accession>
<keyword evidence="1" id="KW-1133">Transmembrane helix</keyword>
<evidence type="ECO:0000313" key="2">
    <source>
        <dbReference type="EMBL" id="TXL69731.1"/>
    </source>
</evidence>
<dbReference type="AlphaFoldDB" id="A0A5C8P8K5"/>
<keyword evidence="3" id="KW-1185">Reference proteome</keyword>
<dbReference type="RefSeq" id="WP_147852164.1">
    <property type="nucleotide sequence ID" value="NZ_VDUZ01000073.1"/>
</dbReference>
<sequence length="706" mass="76298">MTSSAASIAFDPLLPWEVLLLFGVIGIAIGIAGLARRATGVLWRIAAVAVVLAALANPSLVEEVRRGIDDVALIVVDDSDSQSINDRRAQITAAREALRKRLGTLEGLEVREVVLPPNSLKLGSESLGGTRLIGTLRNALVDIPRERLAGVILLTDGQVHDVPNPIPPELATAPTHVLLSGRKNEADRLLVLEQTPKFGVVGKSVTAKFRVEDSAPDAKGPAPVSITVGSDPPLRLNAPIGRTIEVEIPVANGGANVVQVEVAAGTHELTMENNRALFVVNGVRDRLRVLLVSGEPYPGERAWRNLLKGDPAVDLVHFTILRTPSKDDFTPTRELSLIQFPMRELFDLKLKEFDLIVFDRYETGSIITREYFGNIANYVRGGGALLLSVGPVYATQRSIYRTPLGAVLPAPPTGDVIERGFKPKPTTLGDRHPVTAELPQAGNPAPIDAPADVQRQEPSWGRWFRMVPARAEKGVTVLAGADDKPLVVLDRVGEGRVAQILSDHLWLWNRGIEGGGPQAELVRRIAHWLMKEPDLEEEALRADAHGGRIDIKRQTLADTFSPVEMTAPDGSRRTITLNPLAPGRAIATIQVDKPGLYKFDDGKLKTVAAVGNPDPLEFSDVRATASKLKPLADASGGGMIWLSDVPDPDVRRVSANRIAHGDSWIGLRRNESYAVTGVNRYPLLPGLVVALAFLLGIGLAWFREGK</sequence>
<dbReference type="InterPro" id="IPR029062">
    <property type="entry name" value="Class_I_gatase-like"/>
</dbReference>
<feature type="transmembrane region" description="Helical" evidence="1">
    <location>
        <begin position="683"/>
        <end position="702"/>
    </location>
</feature>
<reference evidence="2 3" key="1">
    <citation type="submission" date="2019-06" db="EMBL/GenBank/DDBJ databases">
        <title>New taxonomy in bacterial strain CC-CFT640, isolated from vineyard.</title>
        <authorList>
            <person name="Lin S.-Y."/>
            <person name="Tsai C.-F."/>
            <person name="Young C.-C."/>
        </authorList>
    </citation>
    <scope>NUCLEOTIDE SEQUENCE [LARGE SCALE GENOMIC DNA]</scope>
    <source>
        <strain evidence="2 3">CC-CFT640</strain>
    </source>
</reference>
<gene>
    <name evidence="2" type="ORF">FHP25_37635</name>
</gene>
<evidence type="ECO:0000256" key="1">
    <source>
        <dbReference type="SAM" id="Phobius"/>
    </source>
</evidence>
<protein>
    <recommendedName>
        <fullName evidence="4">Glutamine amidotransferase domain-containing protein</fullName>
    </recommendedName>
</protein>
<feature type="transmembrane region" description="Helical" evidence="1">
    <location>
        <begin position="13"/>
        <end position="34"/>
    </location>
</feature>
<organism evidence="2 3">
    <name type="scientific">Vineibacter terrae</name>
    <dbReference type="NCBI Taxonomy" id="2586908"/>
    <lineage>
        <taxon>Bacteria</taxon>
        <taxon>Pseudomonadati</taxon>
        <taxon>Pseudomonadota</taxon>
        <taxon>Alphaproteobacteria</taxon>
        <taxon>Hyphomicrobiales</taxon>
        <taxon>Vineibacter</taxon>
    </lineage>
</organism>